<dbReference type="OrthoDB" id="9924210at2"/>
<evidence type="ECO:0000313" key="3">
    <source>
        <dbReference type="EMBL" id="AMW04237.1"/>
    </source>
</evidence>
<feature type="transmembrane region" description="Helical" evidence="2">
    <location>
        <begin position="76"/>
        <end position="94"/>
    </location>
</feature>
<dbReference type="Proteomes" id="UP000076404">
    <property type="component" value="Chromosome"/>
</dbReference>
<gene>
    <name evidence="3" type="ORF">GEMMAAP_04045</name>
</gene>
<keyword evidence="4" id="KW-1185">Reference proteome</keyword>
<organism evidence="3 4">
    <name type="scientific">Gemmatimonas phototrophica</name>
    <dbReference type="NCBI Taxonomy" id="1379270"/>
    <lineage>
        <taxon>Bacteria</taxon>
        <taxon>Pseudomonadati</taxon>
        <taxon>Gemmatimonadota</taxon>
        <taxon>Gemmatimonadia</taxon>
        <taxon>Gemmatimonadales</taxon>
        <taxon>Gemmatimonadaceae</taxon>
        <taxon>Gemmatimonas</taxon>
    </lineage>
</organism>
<dbReference type="AlphaFoldDB" id="A0A143BGR1"/>
<sequence>MTGDVMQQDPAVVEVLKTGSGQVISIQQADGKVQRIKIGEDGSISSADAAPGQATTAPAAPSEPRRKALPEGVVDIMIAISAMVAITSIGTPIAKAFGRRIEKRDDIKQHRAIEDRLASIEQAIDSVAVEVERISEGQRFTSKLLADRAPADMERIR</sequence>
<feature type="compositionally biased region" description="Low complexity" evidence="1">
    <location>
        <begin position="47"/>
        <end position="60"/>
    </location>
</feature>
<dbReference type="KEGG" id="gph:GEMMAAP_04045"/>
<keyword evidence="2" id="KW-0812">Transmembrane</keyword>
<dbReference type="EMBL" id="CP011454">
    <property type="protein sequence ID" value="AMW04237.1"/>
    <property type="molecule type" value="Genomic_DNA"/>
</dbReference>
<proteinExistence type="predicted"/>
<evidence type="ECO:0000313" key="4">
    <source>
        <dbReference type="Proteomes" id="UP000076404"/>
    </source>
</evidence>
<feature type="region of interest" description="Disordered" evidence="1">
    <location>
        <begin position="43"/>
        <end position="66"/>
    </location>
</feature>
<dbReference type="RefSeq" id="WP_026850125.1">
    <property type="nucleotide sequence ID" value="NZ_CP011454.1"/>
</dbReference>
<accession>A0A143BGR1</accession>
<keyword evidence="2" id="KW-1133">Transmembrane helix</keyword>
<reference evidence="3 4" key="1">
    <citation type="journal article" date="2014" name="Proc. Natl. Acad. Sci. U.S.A.">
        <title>Functional type 2 photosynthetic reaction centers found in the rare bacterial phylum Gemmatimonadetes.</title>
        <authorList>
            <person name="Zeng Y."/>
            <person name="Feng F."/>
            <person name="Medova H."/>
            <person name="Dean J."/>
            <person name="Koblizek M."/>
        </authorList>
    </citation>
    <scope>NUCLEOTIDE SEQUENCE [LARGE SCALE GENOMIC DNA]</scope>
    <source>
        <strain evidence="3 4">AP64</strain>
    </source>
</reference>
<evidence type="ECO:0000256" key="2">
    <source>
        <dbReference type="SAM" id="Phobius"/>
    </source>
</evidence>
<name>A0A143BGR1_9BACT</name>
<dbReference type="STRING" id="1379270.GEMMAAP_04045"/>
<dbReference type="eggNOG" id="ENOG502ZG3Q">
    <property type="taxonomic scope" value="Bacteria"/>
</dbReference>
<reference evidence="3 4" key="2">
    <citation type="journal article" date="2016" name="Environ. Microbiol. Rep.">
        <title>Metagenomic evidence for the presence of phototrophic Gemmatimonadetes bacteria in diverse environments.</title>
        <authorList>
            <person name="Zeng Y."/>
            <person name="Baumbach J."/>
            <person name="Barbosa E.G."/>
            <person name="Azevedo V."/>
            <person name="Zhang C."/>
            <person name="Koblizek M."/>
        </authorList>
    </citation>
    <scope>NUCLEOTIDE SEQUENCE [LARGE SCALE GENOMIC DNA]</scope>
    <source>
        <strain evidence="3 4">AP64</strain>
    </source>
</reference>
<keyword evidence="2" id="KW-0472">Membrane</keyword>
<evidence type="ECO:0000256" key="1">
    <source>
        <dbReference type="SAM" id="MobiDB-lite"/>
    </source>
</evidence>
<protein>
    <submittedName>
        <fullName evidence="3">Uncharacterized protein</fullName>
    </submittedName>
</protein>